<dbReference type="SMART" id="SM00062">
    <property type="entry name" value="PBPb"/>
    <property type="match status" value="1"/>
</dbReference>
<evidence type="ECO:0000313" key="7">
    <source>
        <dbReference type="Proteomes" id="UP001589766"/>
    </source>
</evidence>
<accession>A0ABV6F1M6</accession>
<reference evidence="6 7" key="1">
    <citation type="submission" date="2024-09" db="EMBL/GenBank/DDBJ databases">
        <authorList>
            <person name="Sun Q."/>
            <person name="Mori K."/>
        </authorList>
    </citation>
    <scope>NUCLEOTIDE SEQUENCE [LARGE SCALE GENOMIC DNA]</scope>
    <source>
        <strain evidence="6 7">CCM 7609</strain>
    </source>
</reference>
<feature type="signal peptide" evidence="4">
    <location>
        <begin position="1"/>
        <end position="27"/>
    </location>
</feature>
<proteinExistence type="inferred from homology"/>
<comment type="subcellular location">
    <subcellularLocation>
        <location evidence="1">Periplasm</location>
    </subcellularLocation>
</comment>
<organism evidence="6 7">
    <name type="scientific">Citricoccus parietis</name>
    <dbReference type="NCBI Taxonomy" id="592307"/>
    <lineage>
        <taxon>Bacteria</taxon>
        <taxon>Bacillati</taxon>
        <taxon>Actinomycetota</taxon>
        <taxon>Actinomycetes</taxon>
        <taxon>Micrococcales</taxon>
        <taxon>Micrococcaceae</taxon>
        <taxon>Citricoccus</taxon>
    </lineage>
</organism>
<dbReference type="RefSeq" id="WP_378040088.1">
    <property type="nucleotide sequence ID" value="NZ_JBHLWH010000009.1"/>
</dbReference>
<dbReference type="Pfam" id="PF09084">
    <property type="entry name" value="NMT1"/>
    <property type="match status" value="1"/>
</dbReference>
<evidence type="ECO:0000256" key="1">
    <source>
        <dbReference type="ARBA" id="ARBA00004418"/>
    </source>
</evidence>
<feature type="domain" description="Solute-binding protein family 3/N-terminal" evidence="5">
    <location>
        <begin position="56"/>
        <end position="281"/>
    </location>
</feature>
<evidence type="ECO:0000256" key="3">
    <source>
        <dbReference type="ARBA" id="ARBA00022729"/>
    </source>
</evidence>
<dbReference type="PANTHER" id="PTHR30024:SF47">
    <property type="entry name" value="TAURINE-BINDING PERIPLASMIC PROTEIN"/>
    <property type="match status" value="1"/>
</dbReference>
<keyword evidence="7" id="KW-1185">Reference proteome</keyword>
<dbReference type="Gene3D" id="3.40.190.10">
    <property type="entry name" value="Periplasmic binding protein-like II"/>
    <property type="match status" value="2"/>
</dbReference>
<protein>
    <submittedName>
        <fullName evidence="6">ABC transporter substrate-binding protein</fullName>
    </submittedName>
</protein>
<dbReference type="InterPro" id="IPR015168">
    <property type="entry name" value="SsuA/THI5"/>
</dbReference>
<dbReference type="SUPFAM" id="SSF53850">
    <property type="entry name" value="Periplasmic binding protein-like II"/>
    <property type="match status" value="1"/>
</dbReference>
<evidence type="ECO:0000313" key="6">
    <source>
        <dbReference type="EMBL" id="MFC0247413.1"/>
    </source>
</evidence>
<feature type="chain" id="PRO_5046712211" evidence="4">
    <location>
        <begin position="28"/>
        <end position="343"/>
    </location>
</feature>
<dbReference type="PROSITE" id="PS51257">
    <property type="entry name" value="PROKAR_LIPOPROTEIN"/>
    <property type="match status" value="1"/>
</dbReference>
<dbReference type="PANTHER" id="PTHR30024">
    <property type="entry name" value="ALIPHATIC SULFONATES-BINDING PROTEIN-RELATED"/>
    <property type="match status" value="1"/>
</dbReference>
<dbReference type="InterPro" id="IPR001638">
    <property type="entry name" value="Solute-binding_3/MltF_N"/>
</dbReference>
<dbReference type="Proteomes" id="UP001589766">
    <property type="component" value="Unassembled WGS sequence"/>
</dbReference>
<comment type="caution">
    <text evidence="6">The sequence shown here is derived from an EMBL/GenBank/DDBJ whole genome shotgun (WGS) entry which is preliminary data.</text>
</comment>
<evidence type="ECO:0000256" key="4">
    <source>
        <dbReference type="SAM" id="SignalP"/>
    </source>
</evidence>
<keyword evidence="3 4" id="KW-0732">Signal</keyword>
<evidence type="ECO:0000256" key="2">
    <source>
        <dbReference type="ARBA" id="ARBA00010742"/>
    </source>
</evidence>
<sequence>MGTFNRARVQAALAATAVLTLALTACGGNTGGNTATSGATETSGGNGAADNTELQEITVGVMPLVDVAPLYLGIEQGIFEDHGLTVNLETAQGGAAIIPAVTSGQFDFGFSNPTSVLVAASRGLDVMVIAPGGSSTGDEDTDYGATMVLPDADISSAADLEGRTVAVNTLNNISDSTVKEAVRQDGGDPSKVEFVEMPFPNMVAAVEQGTVDAAFLVEPFLSSGLDESMRPVFWNWMEVSPDLMASTYFSTGALAEEDPDLVAAFQDAMAESATYAESNPDETRAILETYTSIPPEVTQVLRLPRWIDAVNVDSLERLIEISTEDGLLEGDLSVDDVVLADAG</sequence>
<dbReference type="EMBL" id="JBHLWH010000009">
    <property type="protein sequence ID" value="MFC0247413.1"/>
    <property type="molecule type" value="Genomic_DNA"/>
</dbReference>
<name>A0ABV6F1M6_9MICC</name>
<comment type="similarity">
    <text evidence="2">Belongs to the bacterial solute-binding protein SsuA/TauA family.</text>
</comment>
<gene>
    <name evidence="6" type="ORF">ACFFIO_02745</name>
</gene>
<evidence type="ECO:0000259" key="5">
    <source>
        <dbReference type="SMART" id="SM00062"/>
    </source>
</evidence>